<evidence type="ECO:0000313" key="1">
    <source>
        <dbReference type="EMBL" id="RGM23586.1"/>
    </source>
</evidence>
<dbReference type="Proteomes" id="UP000260808">
    <property type="component" value="Unassembled WGS sequence"/>
</dbReference>
<evidence type="ECO:0000313" key="2">
    <source>
        <dbReference type="Proteomes" id="UP000260808"/>
    </source>
</evidence>
<dbReference type="InterPro" id="IPR010064">
    <property type="entry name" value="HK97-gp10_tail"/>
</dbReference>
<gene>
    <name evidence="1" type="ORF">DXC31_06805</name>
</gene>
<accession>A0A3E4V824</accession>
<sequence>MSESISADRLAREIMRQMEEYTEEVKETTQEVAMNVSEKCVKKLKANSPKSKNGGRYAKGWTRATDRSGITVHNRSPTYRLTHLLEKGHQLKRGGRKIGEVQAYPHIEEVEQESIKEYVEELERRL</sequence>
<protein>
    <recommendedName>
        <fullName evidence="3">HK97 gp10 family phage protein</fullName>
    </recommendedName>
</protein>
<dbReference type="Pfam" id="PF04883">
    <property type="entry name" value="HK97-gp10_like"/>
    <property type="match status" value="1"/>
</dbReference>
<comment type="caution">
    <text evidence="1">The sequence shown here is derived from an EMBL/GenBank/DDBJ whole genome shotgun (WGS) entry which is preliminary data.</text>
</comment>
<evidence type="ECO:0008006" key="3">
    <source>
        <dbReference type="Google" id="ProtNLM"/>
    </source>
</evidence>
<name>A0A3E4V824_MEDGN</name>
<proteinExistence type="predicted"/>
<dbReference type="EMBL" id="QSSX01000012">
    <property type="protein sequence ID" value="RGM23586.1"/>
    <property type="molecule type" value="Genomic_DNA"/>
</dbReference>
<reference evidence="1 2" key="1">
    <citation type="submission" date="2018-08" db="EMBL/GenBank/DDBJ databases">
        <title>A genome reference for cultivated species of the human gut microbiota.</title>
        <authorList>
            <person name="Zou Y."/>
            <person name="Xue W."/>
            <person name="Luo G."/>
        </authorList>
    </citation>
    <scope>NUCLEOTIDE SEQUENCE [LARGE SCALE GENOMIC DNA]</scope>
    <source>
        <strain evidence="1 2">TF01-20-2</strain>
    </source>
</reference>
<organism evidence="1 2">
    <name type="scientific">Mediterraneibacter gnavus</name>
    <name type="common">Ruminococcus gnavus</name>
    <dbReference type="NCBI Taxonomy" id="33038"/>
    <lineage>
        <taxon>Bacteria</taxon>
        <taxon>Bacillati</taxon>
        <taxon>Bacillota</taxon>
        <taxon>Clostridia</taxon>
        <taxon>Lachnospirales</taxon>
        <taxon>Lachnospiraceae</taxon>
        <taxon>Mediterraneibacter</taxon>
    </lineage>
</organism>
<dbReference type="AlphaFoldDB" id="A0A3E4V824"/>